<protein>
    <recommendedName>
        <fullName evidence="4">Late embryogenesis abundant protein LEA-2 subgroup domain-containing protein</fullName>
    </recommendedName>
</protein>
<dbReference type="Proteomes" id="UP000604825">
    <property type="component" value="Unassembled WGS sequence"/>
</dbReference>
<accession>A0A811RBD1</accession>
<dbReference type="EMBL" id="CAJGYO010000014">
    <property type="protein sequence ID" value="CAD6267350.1"/>
    <property type="molecule type" value="Genomic_DNA"/>
</dbReference>
<evidence type="ECO:0008006" key="4">
    <source>
        <dbReference type="Google" id="ProtNLM"/>
    </source>
</evidence>
<evidence type="ECO:0000256" key="1">
    <source>
        <dbReference type="SAM" id="Phobius"/>
    </source>
</evidence>
<name>A0A811RBD1_9POAL</name>
<reference evidence="2" key="1">
    <citation type="submission" date="2020-10" db="EMBL/GenBank/DDBJ databases">
        <authorList>
            <person name="Han B."/>
            <person name="Lu T."/>
            <person name="Zhao Q."/>
            <person name="Huang X."/>
            <person name="Zhao Y."/>
        </authorList>
    </citation>
    <scope>NUCLEOTIDE SEQUENCE</scope>
</reference>
<dbReference type="AlphaFoldDB" id="A0A811RBD1"/>
<proteinExistence type="predicted"/>
<feature type="transmembrane region" description="Helical" evidence="1">
    <location>
        <begin position="20"/>
        <end position="45"/>
    </location>
</feature>
<organism evidence="2 3">
    <name type="scientific">Miscanthus lutarioriparius</name>
    <dbReference type="NCBI Taxonomy" id="422564"/>
    <lineage>
        <taxon>Eukaryota</taxon>
        <taxon>Viridiplantae</taxon>
        <taxon>Streptophyta</taxon>
        <taxon>Embryophyta</taxon>
        <taxon>Tracheophyta</taxon>
        <taxon>Spermatophyta</taxon>
        <taxon>Magnoliopsida</taxon>
        <taxon>Liliopsida</taxon>
        <taxon>Poales</taxon>
        <taxon>Poaceae</taxon>
        <taxon>PACMAD clade</taxon>
        <taxon>Panicoideae</taxon>
        <taxon>Andropogonodae</taxon>
        <taxon>Andropogoneae</taxon>
        <taxon>Saccharinae</taxon>
        <taxon>Miscanthus</taxon>
    </lineage>
</organism>
<dbReference type="PANTHER" id="PTHR33994">
    <property type="entry name" value="OS04G0515000 PROTEIN"/>
    <property type="match status" value="1"/>
</dbReference>
<comment type="caution">
    <text evidence="2">The sequence shown here is derived from an EMBL/GenBank/DDBJ whole genome shotgun (WGS) entry which is preliminary data.</text>
</comment>
<keyword evidence="1" id="KW-0812">Transmembrane</keyword>
<keyword evidence="1" id="KW-0472">Membrane</keyword>
<evidence type="ECO:0000313" key="3">
    <source>
        <dbReference type="Proteomes" id="UP000604825"/>
    </source>
</evidence>
<evidence type="ECO:0000313" key="2">
    <source>
        <dbReference type="EMBL" id="CAD6267350.1"/>
    </source>
</evidence>
<dbReference type="PANTHER" id="PTHR33994:SF19">
    <property type="entry name" value="LATE EMBRYOGENESIS ABUNDANT PROTEIN LEA-2 SUBGROUP DOMAIN-CONTAINING PROTEIN"/>
    <property type="match status" value="1"/>
</dbReference>
<gene>
    <name evidence="2" type="ORF">NCGR_LOCUS50655</name>
</gene>
<keyword evidence="1" id="KW-1133">Transmembrane helix</keyword>
<keyword evidence="3" id="KW-1185">Reference proteome</keyword>
<sequence>MADKPPQLRPWGGRKGCAELTLSFVVSAVIWLSLVTGLYFLAIFLDRQFPSEDTVFTVAITGVTGLELDPARDVDPPTALSPVFSLTFQIDNTGDSDYDACVAGLSRAEVSYGDAFLAAGSVPPLCAGEKRRSDRVAARASCENVAVPRFLRDQLAAELAAGDASMDVKVTMPTYCWNGWCGGAVLSCKPKIGGGTSPACRLELGWSRLPSFFQYFR</sequence>
<dbReference type="OrthoDB" id="686111at2759"/>